<evidence type="ECO:0000313" key="3">
    <source>
        <dbReference type="Proteomes" id="UP000051952"/>
    </source>
</evidence>
<evidence type="ECO:0000256" key="1">
    <source>
        <dbReference type="SAM" id="MobiDB-lite"/>
    </source>
</evidence>
<feature type="compositionally biased region" description="Polar residues" evidence="1">
    <location>
        <begin position="328"/>
        <end position="344"/>
    </location>
</feature>
<protein>
    <recommendedName>
        <fullName evidence="4">WD40 repeat-containing protein</fullName>
    </recommendedName>
</protein>
<dbReference type="Proteomes" id="UP000051952">
    <property type="component" value="Unassembled WGS sequence"/>
</dbReference>
<feature type="region of interest" description="Disordered" evidence="1">
    <location>
        <begin position="310"/>
        <end position="344"/>
    </location>
</feature>
<evidence type="ECO:0008006" key="4">
    <source>
        <dbReference type="Google" id="ProtNLM"/>
    </source>
</evidence>
<reference evidence="3" key="1">
    <citation type="submission" date="2015-09" db="EMBL/GenBank/DDBJ databases">
        <authorList>
            <consortium name="Pathogen Informatics"/>
        </authorList>
    </citation>
    <scope>NUCLEOTIDE SEQUENCE [LARGE SCALE GENOMIC DNA]</scope>
    <source>
        <strain evidence="3">Lake Konstanz</strain>
    </source>
</reference>
<sequence>MSAPRPFSIPPKLSMPALLATGTVTSGDVSNTAGTSPTFTYTPASTIDSSPSPLRDDGMEDIGDVCSAAMNLITFLDTETLAALGSKMGSRSYSRDQTVSFIMDAINNCQLVSNPYFASVSDTGEPLRKSDADFRRALRNSTAFPRAQLDALVASVDKLETNKIHFDDLMTFFVAAGRRVAPADKTSPVSNSPQRVESSVSYDALELPVKSSFVAVIAVPERNCFLAATLRWVDIVDEAMQILPATRRIAPPQGDPSSTICCLEFAALVDEVIVGFNNLKIMTFNFLDGRKQREVALGSMPVCIRYIPPTSNFGRTPSPPPPEDGGRSPTQRSSPQPESTSSDLTILCGTDSGSMVAIALKEHCAIRVTTTKKLAATKISAIIPFFEIGLIVCVAGKCLLTCEMTSGELVRPPYIARGIITAAAKHEQTTSLVFAIATTPNSVFQFQRRILKAARLENPVEIARESVANIADSLVLLTADAYSPDNLISITTNGVISLWNLQRRHSASLIPEQGPEVQLRLPPTAKNFAYAATLSSRKGILLGGKTFLCAVTRSTQAVLLVEHNGEPDDDDRNDGVSGPGQPQHVAAHFENVICSIPLISKHSAFPHPTSCIANVFPHGVQIFDMSTSKVVAELSFGSSPTAAASKRRGKRPALRIRSATVGPGQVLLLGSDSGTLHSFSLEASSLGDCDLIAPHPICAGGEVSSIFFSSLHNTVGFCSFDGTLTTGSLSEDCTRMSSIITATSVNRCDALAYDDEHNLLVVADLQEQSVRVFTIVDTGTRLKPLCKLSLFGFMCVNTVPQAAMAASSSSPSFIKTPVHKQQQQLLGAGSHNKITKLVMQSRKSAGLTKQLFQEETNVASIVLTTSIQGFVDGGSTYTLITLRHDDDDAVQERSFLTNLLKKENINPQYHLHMECEGATTKNSITALAPSMDENFLLGLSDGKVSLLHVSSKTLKSTSSSQVQVGVGNRIDDAVSSLCPVSGLHNVAVCRGIEKPSLLFRQHRGGGRNTDPRERTPAVEGLSPNPLSPSKNPDTTPTSSVRKARSAKPDIRPSPVILPGLKTRSGSAGATPKQRSVNSILEVVSSSRSSSKCRTGQSLLPPLRSKR</sequence>
<feature type="region of interest" description="Disordered" evidence="1">
    <location>
        <begin position="1000"/>
        <end position="1106"/>
    </location>
</feature>
<name>A0A0S4IUB8_BODSA</name>
<dbReference type="EMBL" id="CYKH01000276">
    <property type="protein sequence ID" value="CUF25773.1"/>
    <property type="molecule type" value="Genomic_DNA"/>
</dbReference>
<dbReference type="InterPro" id="IPR036322">
    <property type="entry name" value="WD40_repeat_dom_sf"/>
</dbReference>
<evidence type="ECO:0000313" key="2">
    <source>
        <dbReference type="EMBL" id="CUF25773.1"/>
    </source>
</evidence>
<organism evidence="2 3">
    <name type="scientific">Bodo saltans</name>
    <name type="common">Flagellated protozoan</name>
    <dbReference type="NCBI Taxonomy" id="75058"/>
    <lineage>
        <taxon>Eukaryota</taxon>
        <taxon>Discoba</taxon>
        <taxon>Euglenozoa</taxon>
        <taxon>Kinetoplastea</taxon>
        <taxon>Metakinetoplastina</taxon>
        <taxon>Eubodonida</taxon>
        <taxon>Bodonidae</taxon>
        <taxon>Bodo</taxon>
    </lineage>
</organism>
<dbReference type="VEuPathDB" id="TriTrypDB:BSAL_60725"/>
<feature type="region of interest" description="Disordered" evidence="1">
    <location>
        <begin position="27"/>
        <end position="60"/>
    </location>
</feature>
<gene>
    <name evidence="2" type="ORF">BSAL_60725</name>
</gene>
<accession>A0A0S4IUB8</accession>
<feature type="compositionally biased region" description="Polar residues" evidence="1">
    <location>
        <begin position="27"/>
        <end position="52"/>
    </location>
</feature>
<proteinExistence type="predicted"/>
<dbReference type="AlphaFoldDB" id="A0A0S4IUB8"/>
<feature type="compositionally biased region" description="Polar residues" evidence="1">
    <location>
        <begin position="1063"/>
        <end position="1078"/>
    </location>
</feature>
<dbReference type="SUPFAM" id="SSF50978">
    <property type="entry name" value="WD40 repeat-like"/>
    <property type="match status" value="1"/>
</dbReference>
<keyword evidence="3" id="KW-1185">Reference proteome</keyword>
<feature type="compositionally biased region" description="Low complexity" evidence="1">
    <location>
        <begin position="1021"/>
        <end position="1032"/>
    </location>
</feature>